<evidence type="ECO:0000256" key="5">
    <source>
        <dbReference type="SAM" id="SignalP"/>
    </source>
</evidence>
<evidence type="ECO:0000256" key="4">
    <source>
        <dbReference type="ARBA" id="ARBA00022970"/>
    </source>
</evidence>
<evidence type="ECO:0000256" key="2">
    <source>
        <dbReference type="ARBA" id="ARBA00022448"/>
    </source>
</evidence>
<reference evidence="7 8" key="1">
    <citation type="journal article" date="2017" name="Front. Microbiol.">
        <title>Phaeobacter piscinae sp. nov., a species of the Roseobacter group and potential aquaculture probiont.</title>
        <authorList>
            <person name="Sonnenschein E.C."/>
            <person name="Phippen C.B.W."/>
            <person name="Nielsen K.F."/>
            <person name="Mateiu R.V."/>
            <person name="Melchiorsen J."/>
            <person name="Gram L."/>
            <person name="Overmann J."/>
            <person name="Freese H.M."/>
        </authorList>
    </citation>
    <scope>NUCLEOTIDE SEQUENCE [LARGE SCALE GENOMIC DNA]</scope>
    <source>
        <strain evidence="7 8">P13</strain>
    </source>
</reference>
<dbReference type="InterPro" id="IPR028081">
    <property type="entry name" value="Leu-bd"/>
</dbReference>
<proteinExistence type="inferred from homology"/>
<dbReference type="CDD" id="cd19978">
    <property type="entry name" value="PBP1_ABC_ligand_binding-like"/>
    <property type="match status" value="1"/>
</dbReference>
<dbReference type="PRINTS" id="PR00337">
    <property type="entry name" value="LEUILEVALBP"/>
</dbReference>
<keyword evidence="2" id="KW-0813">Transport</keyword>
<evidence type="ECO:0000256" key="3">
    <source>
        <dbReference type="ARBA" id="ARBA00022729"/>
    </source>
</evidence>
<dbReference type="GO" id="GO:0006865">
    <property type="term" value="P:amino acid transport"/>
    <property type="evidence" value="ECO:0007669"/>
    <property type="project" value="UniProtKB-KW"/>
</dbReference>
<gene>
    <name evidence="7" type="ORF">PhaeoP13_03499</name>
</gene>
<dbReference type="InterPro" id="IPR000709">
    <property type="entry name" value="Leu_Ile_Val-bd"/>
</dbReference>
<evidence type="ECO:0000313" key="8">
    <source>
        <dbReference type="Proteomes" id="UP000218606"/>
    </source>
</evidence>
<evidence type="ECO:0000259" key="6">
    <source>
        <dbReference type="Pfam" id="PF13458"/>
    </source>
</evidence>
<dbReference type="RefSeq" id="WP_096873263.1">
    <property type="nucleotide sequence ID" value="NZ_CP010717.1"/>
</dbReference>
<keyword evidence="4" id="KW-0029">Amino-acid transport</keyword>
<dbReference type="Gene3D" id="3.40.50.2300">
    <property type="match status" value="2"/>
</dbReference>
<dbReference type="Proteomes" id="UP000218606">
    <property type="component" value="Plasmid pP13_a"/>
</dbReference>
<dbReference type="SUPFAM" id="SSF53822">
    <property type="entry name" value="Periplasmic binding protein-like I"/>
    <property type="match status" value="1"/>
</dbReference>
<sequence length="386" mass="40330">MLLRKLTTAAVLALAVPTLGLAEQGVSSTEVRFAQVAALDGPAAALGQGMQLGLEAAFAEANAAGGVHGRNIVLDSMDDSYEPDKSVALVKQVIADNQHIGLIGAVGTPTASATQPIATEAGLPFIGPFTGAGFLRDASHGNILNVRATYAAETEAWIAHLVDEQNMKSIALLYQDDGFGRVGLAGVTAALEKRGMTLVAEGTYTRNTTAVKKALLTIRKAKPDAVVMVGAYKPVAEFIKLSRKLKFNPTFVNISFVGSDALAKELGDAGEGVIISQVVPFPWDQSLPVVAQYQAALKAVDADAEPGFVTLEGYLTGRLAIRALEDAGADLTRDSYLAAMAGLRDVDFGGVIMRFGPDDNQGMDDVFLTHITKEGGFQPVVAGGES</sequence>
<keyword evidence="3 5" id="KW-0732">Signal</keyword>
<keyword evidence="7" id="KW-0614">Plasmid</keyword>
<feature type="domain" description="Leucine-binding protein" evidence="6">
    <location>
        <begin position="31"/>
        <end position="374"/>
    </location>
</feature>
<comment type="similarity">
    <text evidence="1">Belongs to the leucine-binding protein family.</text>
</comment>
<feature type="chain" id="PRO_5042818214" evidence="5">
    <location>
        <begin position="23"/>
        <end position="386"/>
    </location>
</feature>
<dbReference type="AlphaFoldDB" id="A0AAN1GUH8"/>
<feature type="signal peptide" evidence="5">
    <location>
        <begin position="1"/>
        <end position="22"/>
    </location>
</feature>
<accession>A0AAN1GUH8</accession>
<evidence type="ECO:0000313" key="7">
    <source>
        <dbReference type="EMBL" id="ATG45382.1"/>
    </source>
</evidence>
<evidence type="ECO:0000256" key="1">
    <source>
        <dbReference type="ARBA" id="ARBA00010062"/>
    </source>
</evidence>
<dbReference type="InterPro" id="IPR028082">
    <property type="entry name" value="Peripla_BP_I"/>
</dbReference>
<dbReference type="Pfam" id="PF13458">
    <property type="entry name" value="Peripla_BP_6"/>
    <property type="match status" value="1"/>
</dbReference>
<protein>
    <submittedName>
        <fullName evidence="7">Amino acid binding protein</fullName>
    </submittedName>
</protein>
<dbReference type="PANTHER" id="PTHR47235">
    <property type="entry name" value="BLR6548 PROTEIN"/>
    <property type="match status" value="1"/>
</dbReference>
<organism evidence="7 8">
    <name type="scientific">Phaeobacter piscinae</name>
    <dbReference type="NCBI Taxonomy" id="1580596"/>
    <lineage>
        <taxon>Bacteria</taxon>
        <taxon>Pseudomonadati</taxon>
        <taxon>Pseudomonadota</taxon>
        <taxon>Alphaproteobacteria</taxon>
        <taxon>Rhodobacterales</taxon>
        <taxon>Roseobacteraceae</taxon>
        <taxon>Phaeobacter</taxon>
    </lineage>
</organism>
<name>A0AAN1GUH8_9RHOB</name>
<dbReference type="PANTHER" id="PTHR47235:SF1">
    <property type="entry name" value="BLR6548 PROTEIN"/>
    <property type="match status" value="1"/>
</dbReference>
<geneLocation type="plasmid" evidence="8">
    <name>pp13_a</name>
</geneLocation>
<dbReference type="EMBL" id="CP010768">
    <property type="protein sequence ID" value="ATG45382.1"/>
    <property type="molecule type" value="Genomic_DNA"/>
</dbReference>